<dbReference type="SUPFAM" id="SSF51735">
    <property type="entry name" value="NAD(P)-binding Rossmann-fold domains"/>
    <property type="match status" value="1"/>
</dbReference>
<feature type="domain" description="Gfo/Idh/MocA-like oxidoreductase N-terminal" evidence="2">
    <location>
        <begin position="1"/>
        <end position="129"/>
    </location>
</feature>
<protein>
    <submittedName>
        <fullName evidence="4">Gfo/Idh/MocA family protein</fullName>
    </submittedName>
</protein>
<dbReference type="InterPro" id="IPR004104">
    <property type="entry name" value="Gfo/Idh/MocA-like_OxRdtase_C"/>
</dbReference>
<dbReference type="PANTHER" id="PTHR43818:SF11">
    <property type="entry name" value="BCDNA.GH03377"/>
    <property type="match status" value="1"/>
</dbReference>
<dbReference type="RefSeq" id="WP_377258099.1">
    <property type="nucleotide sequence ID" value="NZ_JBHMAA010000008.1"/>
</dbReference>
<keyword evidence="5" id="KW-1185">Reference proteome</keyword>
<dbReference type="Pfam" id="PF02894">
    <property type="entry name" value="GFO_IDH_MocA_C"/>
    <property type="match status" value="1"/>
</dbReference>
<accession>A0ABV6ADB2</accession>
<feature type="domain" description="Gfo/Idh/MocA-like oxidoreductase C-terminal" evidence="3">
    <location>
        <begin position="143"/>
        <end position="356"/>
    </location>
</feature>
<keyword evidence="1" id="KW-0560">Oxidoreductase</keyword>
<name>A0ABV6ADB2_9HYPH</name>
<evidence type="ECO:0000256" key="1">
    <source>
        <dbReference type="ARBA" id="ARBA00023002"/>
    </source>
</evidence>
<reference evidence="4 5" key="1">
    <citation type="submission" date="2024-09" db="EMBL/GenBank/DDBJ databases">
        <authorList>
            <person name="Sun Q."/>
            <person name="Mori K."/>
        </authorList>
    </citation>
    <scope>NUCLEOTIDE SEQUENCE [LARGE SCALE GENOMIC DNA]</scope>
    <source>
        <strain evidence="4 5">TBRC 4938</strain>
    </source>
</reference>
<sequence>MKVAIVGCGSRHQMFRDAITGPFSDRHELVALCDSNPKRLALSAEAVPRRNGNGVATYLAGDFDRLLAEQAPDAVIVSTPDHLHGDYIVRALEAGSDVICEKPLTIDLETLKRITDAQARTGRRVTVTFNYRYSPARTQVYDLLASGMIGDVVAVDFRWYLDRVHGADYFRRWHRQKDNSGGLLVHKSTHHFDLLNWWLGTRPEEVFASGRRAVYRPETAAGMGLTDYGPRCATCADAEKCDYRLDLESDDNIRRLYREAEDEDGYFRDRCVFDPSIGIEDTMQVHIRYASGVSANYTLTAYAPWEGLEVEFHGTRGTLRHRHVEKHGILGGKGSLADVECMSTTLHLAGEEPREIDVATGKGAHGGADPVMLGYILAPDSMPGETRGRASDHVAGGWSILTGIAANEAIATRGVVSIPAMLARHGIRLG</sequence>
<gene>
    <name evidence="4" type="ORF">ACFFP0_07050</name>
</gene>
<dbReference type="Pfam" id="PF01408">
    <property type="entry name" value="GFO_IDH_MocA"/>
    <property type="match status" value="1"/>
</dbReference>
<dbReference type="InterPro" id="IPR036291">
    <property type="entry name" value="NAD(P)-bd_dom_sf"/>
</dbReference>
<comment type="caution">
    <text evidence="4">The sequence shown here is derived from an EMBL/GenBank/DDBJ whole genome shotgun (WGS) entry which is preliminary data.</text>
</comment>
<organism evidence="4 5">
    <name type="scientific">Rhizobium puerariae</name>
    <dbReference type="NCBI Taxonomy" id="1585791"/>
    <lineage>
        <taxon>Bacteria</taxon>
        <taxon>Pseudomonadati</taxon>
        <taxon>Pseudomonadota</taxon>
        <taxon>Alphaproteobacteria</taxon>
        <taxon>Hyphomicrobiales</taxon>
        <taxon>Rhizobiaceae</taxon>
        <taxon>Rhizobium/Agrobacterium group</taxon>
        <taxon>Rhizobium</taxon>
    </lineage>
</organism>
<dbReference type="EMBL" id="JBHMAA010000008">
    <property type="protein sequence ID" value="MFB9948600.1"/>
    <property type="molecule type" value="Genomic_DNA"/>
</dbReference>
<dbReference type="Gene3D" id="3.40.50.720">
    <property type="entry name" value="NAD(P)-binding Rossmann-like Domain"/>
    <property type="match status" value="1"/>
</dbReference>
<dbReference type="Gene3D" id="3.30.360.10">
    <property type="entry name" value="Dihydrodipicolinate Reductase, domain 2"/>
    <property type="match status" value="1"/>
</dbReference>
<dbReference type="SUPFAM" id="SSF55347">
    <property type="entry name" value="Glyceraldehyde-3-phosphate dehydrogenase-like, C-terminal domain"/>
    <property type="match status" value="1"/>
</dbReference>
<dbReference type="InterPro" id="IPR050463">
    <property type="entry name" value="Gfo/Idh/MocA_oxidrdct_glycsds"/>
</dbReference>
<evidence type="ECO:0000259" key="3">
    <source>
        <dbReference type="Pfam" id="PF02894"/>
    </source>
</evidence>
<dbReference type="InterPro" id="IPR000683">
    <property type="entry name" value="Gfo/Idh/MocA-like_OxRdtase_N"/>
</dbReference>
<evidence type="ECO:0000313" key="5">
    <source>
        <dbReference type="Proteomes" id="UP001589692"/>
    </source>
</evidence>
<dbReference type="PANTHER" id="PTHR43818">
    <property type="entry name" value="BCDNA.GH03377"/>
    <property type="match status" value="1"/>
</dbReference>
<evidence type="ECO:0000313" key="4">
    <source>
        <dbReference type="EMBL" id="MFB9948600.1"/>
    </source>
</evidence>
<evidence type="ECO:0000259" key="2">
    <source>
        <dbReference type="Pfam" id="PF01408"/>
    </source>
</evidence>
<dbReference type="Proteomes" id="UP001589692">
    <property type="component" value="Unassembled WGS sequence"/>
</dbReference>
<proteinExistence type="predicted"/>